<evidence type="ECO:0000256" key="1">
    <source>
        <dbReference type="SAM" id="Phobius"/>
    </source>
</evidence>
<evidence type="ECO:0000313" key="2">
    <source>
        <dbReference type="EMBL" id="KAG5591469.1"/>
    </source>
</evidence>
<organism evidence="2 3">
    <name type="scientific">Solanum commersonii</name>
    <name type="common">Commerson's wild potato</name>
    <name type="synonym">Commerson's nightshade</name>
    <dbReference type="NCBI Taxonomy" id="4109"/>
    <lineage>
        <taxon>Eukaryota</taxon>
        <taxon>Viridiplantae</taxon>
        <taxon>Streptophyta</taxon>
        <taxon>Embryophyta</taxon>
        <taxon>Tracheophyta</taxon>
        <taxon>Spermatophyta</taxon>
        <taxon>Magnoliopsida</taxon>
        <taxon>eudicotyledons</taxon>
        <taxon>Gunneridae</taxon>
        <taxon>Pentapetalae</taxon>
        <taxon>asterids</taxon>
        <taxon>lamiids</taxon>
        <taxon>Solanales</taxon>
        <taxon>Solanaceae</taxon>
        <taxon>Solanoideae</taxon>
        <taxon>Solaneae</taxon>
        <taxon>Solanum</taxon>
    </lineage>
</organism>
<keyword evidence="1" id="KW-0472">Membrane</keyword>
<gene>
    <name evidence="2" type="ORF">H5410_041983</name>
</gene>
<protein>
    <submittedName>
        <fullName evidence="2">Uncharacterized protein</fullName>
    </submittedName>
</protein>
<keyword evidence="1" id="KW-0812">Transmembrane</keyword>
<keyword evidence="3" id="KW-1185">Reference proteome</keyword>
<feature type="transmembrane region" description="Helical" evidence="1">
    <location>
        <begin position="13"/>
        <end position="33"/>
    </location>
</feature>
<keyword evidence="1" id="KW-1133">Transmembrane helix</keyword>
<comment type="caution">
    <text evidence="2">The sequence shown here is derived from an EMBL/GenBank/DDBJ whole genome shotgun (WGS) entry which is preliminary data.</text>
</comment>
<name>A0A9J5XUF8_SOLCO</name>
<dbReference type="EMBL" id="JACXVP010000008">
    <property type="protein sequence ID" value="KAG5591469.1"/>
    <property type="molecule type" value="Genomic_DNA"/>
</dbReference>
<dbReference type="Proteomes" id="UP000824120">
    <property type="component" value="Chromosome 8"/>
</dbReference>
<evidence type="ECO:0000313" key="3">
    <source>
        <dbReference type="Proteomes" id="UP000824120"/>
    </source>
</evidence>
<accession>A0A9J5XUF8</accession>
<proteinExistence type="predicted"/>
<sequence length="70" mass="7915">MPPVRPTIMLAKVGSPCIFPVTIFSYLICVVLCHHSGDYFLISNLCSTMTSFRTVPSFRTVDFSELFSHR</sequence>
<dbReference type="AlphaFoldDB" id="A0A9J5XUF8"/>
<reference evidence="2 3" key="1">
    <citation type="submission" date="2020-09" db="EMBL/GenBank/DDBJ databases">
        <title>De no assembly of potato wild relative species, Solanum commersonii.</title>
        <authorList>
            <person name="Cho K."/>
        </authorList>
    </citation>
    <scope>NUCLEOTIDE SEQUENCE [LARGE SCALE GENOMIC DNA]</scope>
    <source>
        <strain evidence="2">LZ3.2</strain>
        <tissue evidence="2">Leaf</tissue>
    </source>
</reference>